<feature type="region of interest" description="Disordered" evidence="1">
    <location>
        <begin position="1"/>
        <end position="55"/>
    </location>
</feature>
<protein>
    <recommendedName>
        <fullName evidence="4">TatD related DNase</fullName>
    </recommendedName>
</protein>
<dbReference type="AlphaFoldDB" id="A0A9W6EZR5"/>
<feature type="compositionally biased region" description="Acidic residues" evidence="1">
    <location>
        <begin position="388"/>
        <end position="401"/>
    </location>
</feature>
<name>A0A9W6EZR5_9CHLO</name>
<feature type="region of interest" description="Disordered" evidence="1">
    <location>
        <begin position="377"/>
        <end position="410"/>
    </location>
</feature>
<sequence length="410" mass="43645">MWKRCLSGSQSRSARHRIVSTRSTAAGKPRSCRATTHSPLRVTASASSSSAAARQAPASMGEEDLLVKFGIGDAHCHPQDDPAACAAGLGSLSARYLAVMGTRADDWEAVEQLSRREPGKVIPCFGVHPWFAHRHALESDQVAHPASLMDTPPNGKDDPSRHPELMSGPPPTAPETWLPRLRGLLRAHPHSVVGEFGLDRAAVVPGTRLQPSWSHQLALTELHLRLASELRRPASLHCVQGYGHLQDMLRRLGPEGCPPKIMLHSYGGSVDLIKGFTKLPGGVGDRIYFSFSSVINGRQGRTKLLQRLAAVPVGRLLLESDQCSPTRVDAGLRDILAAAAEARGVGLEQAAAEAAEAFRDFYADSLTRMAREETAAAAGGAVTAAAGEAEEEAGDAVAAEEEGSRRQEGG</sequence>
<dbReference type="Proteomes" id="UP001165080">
    <property type="component" value="Unassembled WGS sequence"/>
</dbReference>
<evidence type="ECO:0008006" key="4">
    <source>
        <dbReference type="Google" id="ProtNLM"/>
    </source>
</evidence>
<dbReference type="GO" id="GO:0016788">
    <property type="term" value="F:hydrolase activity, acting on ester bonds"/>
    <property type="evidence" value="ECO:0007669"/>
    <property type="project" value="InterPro"/>
</dbReference>
<feature type="compositionally biased region" description="Low complexity" evidence="1">
    <location>
        <begin position="377"/>
        <end position="387"/>
    </location>
</feature>
<dbReference type="Gene3D" id="3.20.20.140">
    <property type="entry name" value="Metal-dependent hydrolases"/>
    <property type="match status" value="1"/>
</dbReference>
<evidence type="ECO:0000256" key="1">
    <source>
        <dbReference type="SAM" id="MobiDB-lite"/>
    </source>
</evidence>
<dbReference type="SUPFAM" id="SSF51556">
    <property type="entry name" value="Metallo-dependent hydrolases"/>
    <property type="match status" value="1"/>
</dbReference>
<proteinExistence type="predicted"/>
<dbReference type="PANTHER" id="PTHR47345">
    <property type="entry name" value="CUT9-INTERACTING PROTEIN SCN1"/>
    <property type="match status" value="1"/>
</dbReference>
<dbReference type="EMBL" id="BRXU01000003">
    <property type="protein sequence ID" value="GLC50550.1"/>
    <property type="molecule type" value="Genomic_DNA"/>
</dbReference>
<feature type="compositionally biased region" description="Basic and acidic residues" evidence="1">
    <location>
        <begin position="155"/>
        <end position="164"/>
    </location>
</feature>
<dbReference type="Pfam" id="PF01026">
    <property type="entry name" value="TatD_DNase"/>
    <property type="match status" value="1"/>
</dbReference>
<feature type="region of interest" description="Disordered" evidence="1">
    <location>
        <begin position="145"/>
        <end position="172"/>
    </location>
</feature>
<dbReference type="InterPro" id="IPR032466">
    <property type="entry name" value="Metal_Hydrolase"/>
</dbReference>
<keyword evidence="3" id="KW-1185">Reference proteome</keyword>
<comment type="caution">
    <text evidence="2">The sequence shown here is derived from an EMBL/GenBank/DDBJ whole genome shotgun (WGS) entry which is preliminary data.</text>
</comment>
<accession>A0A9W6EZR5</accession>
<feature type="compositionally biased region" description="Low complexity" evidence="1">
    <location>
        <begin position="44"/>
        <end position="55"/>
    </location>
</feature>
<evidence type="ECO:0000313" key="3">
    <source>
        <dbReference type="Proteomes" id="UP001165080"/>
    </source>
</evidence>
<dbReference type="PANTHER" id="PTHR47345:SF1">
    <property type="entry name" value="CUT9-INTERACTING PROTEIN SCN1"/>
    <property type="match status" value="1"/>
</dbReference>
<organism evidence="2 3">
    <name type="scientific">Pleodorina starrii</name>
    <dbReference type="NCBI Taxonomy" id="330485"/>
    <lineage>
        <taxon>Eukaryota</taxon>
        <taxon>Viridiplantae</taxon>
        <taxon>Chlorophyta</taxon>
        <taxon>core chlorophytes</taxon>
        <taxon>Chlorophyceae</taxon>
        <taxon>CS clade</taxon>
        <taxon>Chlamydomonadales</taxon>
        <taxon>Volvocaceae</taxon>
        <taxon>Pleodorina</taxon>
    </lineage>
</organism>
<dbReference type="InterPro" id="IPR053044">
    <property type="entry name" value="Metallo-hydrolase/TatD-type"/>
</dbReference>
<evidence type="ECO:0000313" key="2">
    <source>
        <dbReference type="EMBL" id="GLC50550.1"/>
    </source>
</evidence>
<reference evidence="2 3" key="1">
    <citation type="journal article" date="2023" name="Commun. Biol.">
        <title>Reorganization of the ancestral sex-determining regions during the evolution of trioecy in Pleodorina starrii.</title>
        <authorList>
            <person name="Takahashi K."/>
            <person name="Suzuki S."/>
            <person name="Kawai-Toyooka H."/>
            <person name="Yamamoto K."/>
            <person name="Hamaji T."/>
            <person name="Ootsuki R."/>
            <person name="Yamaguchi H."/>
            <person name="Kawachi M."/>
            <person name="Higashiyama T."/>
            <person name="Nozaki H."/>
        </authorList>
    </citation>
    <scope>NUCLEOTIDE SEQUENCE [LARGE SCALE GENOMIC DNA]</scope>
    <source>
        <strain evidence="2 3">NIES-4479</strain>
    </source>
</reference>
<gene>
    <name evidence="2" type="primary">PLEST010430</name>
    <name evidence="2" type="ORF">PLESTB_000392200</name>
</gene>
<dbReference type="InterPro" id="IPR001130">
    <property type="entry name" value="TatD-like"/>
</dbReference>